<dbReference type="AlphaFoldDB" id="A0A6P1V4R2"/>
<evidence type="ECO:0000313" key="2">
    <source>
        <dbReference type="Proteomes" id="UP000464389"/>
    </source>
</evidence>
<evidence type="ECO:0000313" key="1">
    <source>
        <dbReference type="EMBL" id="QHS50131.1"/>
    </source>
</evidence>
<sequence>MTLSPYARDVLRHYRMLINTQRKAAGLSPLTTAQVLDDMCEYLKYQHAVYIGGQYIRQNKQ</sequence>
<name>A0A6P1V4R2_9ENTR</name>
<dbReference type="Proteomes" id="UP000464389">
    <property type="component" value="Plasmid unnamed2"/>
</dbReference>
<reference evidence="1 2" key="1">
    <citation type="submission" date="2020-01" db="EMBL/GenBank/DDBJ databases">
        <title>Bactrocera dorsalis gut bacteria genome.</title>
        <authorList>
            <person name="Zhang H."/>
            <person name="Cai Z."/>
        </authorList>
    </citation>
    <scope>NUCLEOTIDE SEQUENCE [LARGE SCALE GENOMIC DNA]</scope>
    <source>
        <strain evidence="1 2">BD177</strain>
        <plasmid evidence="1 2">unnamed2</plasmid>
    </source>
</reference>
<geneLocation type="plasmid" evidence="1">
    <name>unnamed2</name>
</geneLocation>
<dbReference type="EMBL" id="CP048110">
    <property type="protein sequence ID" value="QHS50131.1"/>
    <property type="molecule type" value="Genomic_DNA"/>
</dbReference>
<protein>
    <submittedName>
        <fullName evidence="1">Uncharacterized protein</fullName>
    </submittedName>
</protein>
<gene>
    <name evidence="1" type="ORF">GW952_31015</name>
</gene>
<organism evidence="1 2">
    <name type="scientific">Klebsiella michiganensis</name>
    <dbReference type="NCBI Taxonomy" id="1134687"/>
    <lineage>
        <taxon>Bacteria</taxon>
        <taxon>Pseudomonadati</taxon>
        <taxon>Pseudomonadota</taxon>
        <taxon>Gammaproteobacteria</taxon>
        <taxon>Enterobacterales</taxon>
        <taxon>Enterobacteriaceae</taxon>
        <taxon>Klebsiella/Raoultella group</taxon>
        <taxon>Klebsiella</taxon>
    </lineage>
</organism>
<proteinExistence type="predicted"/>
<keyword evidence="1" id="KW-0614">Plasmid</keyword>
<accession>A0A6P1V4R2</accession>